<dbReference type="Proteomes" id="UP000663829">
    <property type="component" value="Unassembled WGS sequence"/>
</dbReference>
<feature type="region of interest" description="Disordered" evidence="1">
    <location>
        <begin position="100"/>
        <end position="129"/>
    </location>
</feature>
<evidence type="ECO:0000256" key="1">
    <source>
        <dbReference type="SAM" id="MobiDB-lite"/>
    </source>
</evidence>
<feature type="compositionally biased region" description="Polar residues" evidence="1">
    <location>
        <begin position="38"/>
        <end position="62"/>
    </location>
</feature>
<evidence type="ECO:0000313" key="4">
    <source>
        <dbReference type="Proteomes" id="UP000663829"/>
    </source>
</evidence>
<feature type="non-terminal residue" evidence="2">
    <location>
        <position position="1"/>
    </location>
</feature>
<evidence type="ECO:0000313" key="3">
    <source>
        <dbReference type="EMBL" id="CAF4402801.1"/>
    </source>
</evidence>
<sequence length="129" mass="14519">MILFTIRMKKKKKDEEKRKKTEELEQDSIVISELTSSLTRSQISKTKEQQQTSTAASATNKPLKNKDISSDNLMEKLSSVKEANEILTIDPDRRFTALLSSQQGNSNASIKFDQPYGNAEGEWSCRSGC</sequence>
<gene>
    <name evidence="2" type="ORF">GPM918_LOCUS38705</name>
    <name evidence="3" type="ORF">SRO942_LOCUS39545</name>
</gene>
<protein>
    <submittedName>
        <fullName evidence="2">Uncharacterized protein</fullName>
    </submittedName>
</protein>
<accession>A0A815WCZ0</accession>
<feature type="compositionally biased region" description="Polar residues" evidence="1">
    <location>
        <begin position="100"/>
        <end position="109"/>
    </location>
</feature>
<comment type="caution">
    <text evidence="2">The sequence shown here is derived from an EMBL/GenBank/DDBJ whole genome shotgun (WGS) entry which is preliminary data.</text>
</comment>
<dbReference type="Proteomes" id="UP000681722">
    <property type="component" value="Unassembled WGS sequence"/>
</dbReference>
<feature type="region of interest" description="Disordered" evidence="1">
    <location>
        <begin position="38"/>
        <end position="71"/>
    </location>
</feature>
<dbReference type="EMBL" id="CAJNOQ010026027">
    <property type="protein sequence ID" value="CAF1542322.1"/>
    <property type="molecule type" value="Genomic_DNA"/>
</dbReference>
<dbReference type="AlphaFoldDB" id="A0A815WCZ0"/>
<evidence type="ECO:0000313" key="2">
    <source>
        <dbReference type="EMBL" id="CAF1542322.1"/>
    </source>
</evidence>
<reference evidence="2" key="1">
    <citation type="submission" date="2021-02" db="EMBL/GenBank/DDBJ databases">
        <authorList>
            <person name="Nowell W R."/>
        </authorList>
    </citation>
    <scope>NUCLEOTIDE SEQUENCE</scope>
</reference>
<dbReference type="EMBL" id="CAJOBC010091669">
    <property type="protein sequence ID" value="CAF4402801.1"/>
    <property type="molecule type" value="Genomic_DNA"/>
</dbReference>
<organism evidence="2 4">
    <name type="scientific">Didymodactylos carnosus</name>
    <dbReference type="NCBI Taxonomy" id="1234261"/>
    <lineage>
        <taxon>Eukaryota</taxon>
        <taxon>Metazoa</taxon>
        <taxon>Spiralia</taxon>
        <taxon>Gnathifera</taxon>
        <taxon>Rotifera</taxon>
        <taxon>Eurotatoria</taxon>
        <taxon>Bdelloidea</taxon>
        <taxon>Philodinida</taxon>
        <taxon>Philodinidae</taxon>
        <taxon>Didymodactylos</taxon>
    </lineage>
</organism>
<proteinExistence type="predicted"/>
<name>A0A815WCZ0_9BILA</name>
<keyword evidence="4" id="KW-1185">Reference proteome</keyword>